<dbReference type="InterPro" id="IPR012338">
    <property type="entry name" value="Beta-lactam/transpept-like"/>
</dbReference>
<reference evidence="4 5" key="1">
    <citation type="submission" date="2017-04" db="EMBL/GenBank/DDBJ databases">
        <authorList>
            <person name="Afonso C.L."/>
            <person name="Miller P.J."/>
            <person name="Scott M.A."/>
            <person name="Spackman E."/>
            <person name="Goraichik I."/>
            <person name="Dimitrov K.M."/>
            <person name="Suarez D.L."/>
            <person name="Swayne D.E."/>
        </authorList>
    </citation>
    <scope>NUCLEOTIDE SEQUENCE [LARGE SCALE GENOMIC DNA]</scope>
    <source>
        <strain evidence="4 5">CGMCC 1.12644</strain>
    </source>
</reference>
<dbReference type="InterPro" id="IPR006311">
    <property type="entry name" value="TAT_signal"/>
</dbReference>
<dbReference type="Pfam" id="PF02113">
    <property type="entry name" value="Peptidase_S13"/>
    <property type="match status" value="1"/>
</dbReference>
<dbReference type="OrthoDB" id="5372081at2"/>
<keyword evidence="2" id="KW-0378">Hydrolase</keyword>
<keyword evidence="3" id="KW-0732">Signal</keyword>
<evidence type="ECO:0000313" key="4">
    <source>
        <dbReference type="EMBL" id="SMC91369.1"/>
    </source>
</evidence>
<proteinExistence type="inferred from homology"/>
<comment type="similarity">
    <text evidence="1">Belongs to the peptidase S13 family.</text>
</comment>
<accession>A0A1W2D1G9</accession>
<evidence type="ECO:0000256" key="2">
    <source>
        <dbReference type="ARBA" id="ARBA00022801"/>
    </source>
</evidence>
<dbReference type="PANTHER" id="PTHR30023">
    <property type="entry name" value="D-ALANYL-D-ALANINE CARBOXYPEPTIDASE"/>
    <property type="match status" value="1"/>
</dbReference>
<protein>
    <submittedName>
        <fullName evidence="4">D-alanyl-D-alanine carboxypeptidase / D-alanyl-D-alanine-endopeptidase (Penicillin-binding protein 4)</fullName>
    </submittedName>
</protein>
<dbReference type="AlphaFoldDB" id="A0A1W2D1G9"/>
<dbReference type="PRINTS" id="PR00922">
    <property type="entry name" value="DADACBPTASE3"/>
</dbReference>
<dbReference type="RefSeq" id="WP_084353437.1">
    <property type="nucleotide sequence ID" value="NZ_FWYD01000010.1"/>
</dbReference>
<dbReference type="Gene3D" id="3.40.710.10">
    <property type="entry name" value="DD-peptidase/beta-lactamase superfamily"/>
    <property type="match status" value="2"/>
</dbReference>
<keyword evidence="4" id="KW-0645">Protease</keyword>
<dbReference type="Proteomes" id="UP000192330">
    <property type="component" value="Unassembled WGS sequence"/>
</dbReference>
<evidence type="ECO:0000256" key="1">
    <source>
        <dbReference type="ARBA" id="ARBA00006096"/>
    </source>
</evidence>
<dbReference type="GO" id="GO:0004185">
    <property type="term" value="F:serine-type carboxypeptidase activity"/>
    <property type="evidence" value="ECO:0007669"/>
    <property type="project" value="InterPro"/>
</dbReference>
<name>A0A1W2D1G9_9RHOB</name>
<feature type="signal peptide" evidence="3">
    <location>
        <begin position="1"/>
        <end position="25"/>
    </location>
</feature>
<keyword evidence="5" id="KW-1185">Reference proteome</keyword>
<dbReference type="NCBIfam" id="TIGR00666">
    <property type="entry name" value="PBP4"/>
    <property type="match status" value="1"/>
</dbReference>
<feature type="chain" id="PRO_5010711550" evidence="3">
    <location>
        <begin position="26"/>
        <end position="498"/>
    </location>
</feature>
<organism evidence="4 5">
    <name type="scientific">Primorskyibacter flagellatus</name>
    <dbReference type="NCBI Taxonomy" id="1387277"/>
    <lineage>
        <taxon>Bacteria</taxon>
        <taxon>Pseudomonadati</taxon>
        <taxon>Pseudomonadota</taxon>
        <taxon>Alphaproteobacteria</taxon>
        <taxon>Rhodobacterales</taxon>
        <taxon>Roseobacteraceae</taxon>
        <taxon>Primorskyibacter</taxon>
    </lineage>
</organism>
<dbReference type="InterPro" id="IPR000667">
    <property type="entry name" value="Peptidase_S13"/>
</dbReference>
<dbReference type="PANTHER" id="PTHR30023:SF0">
    <property type="entry name" value="PENICILLIN-SENSITIVE CARBOXYPEPTIDASE A"/>
    <property type="match status" value="1"/>
</dbReference>
<keyword evidence="4" id="KW-0121">Carboxypeptidase</keyword>
<dbReference type="SUPFAM" id="SSF56601">
    <property type="entry name" value="beta-lactamase/transpeptidase-like"/>
    <property type="match status" value="1"/>
</dbReference>
<dbReference type="EMBL" id="FWYD01000010">
    <property type="protein sequence ID" value="SMC91369.1"/>
    <property type="molecule type" value="Genomic_DNA"/>
</dbReference>
<sequence length="498" mass="53310">MTKRISRRAFLGGTAALMVATPALANAPTRSLRPVPRGEARLAVAQTPPEELIARAKLNGQVSYCLSDADTGKIIEQYAPNVGLPPASVAKAITAAYALEVLGPEHRFRTRLLGSGPVQEGVLKGNLILAGGADPTLNTDGLYALSEGLKAAGIHTVEGDFQVYGGALPMVPVIDISQPDHVGYNPAVSGLNLNFNRVHFEWRREDSDYAVTMEARSSQHRPGVHFAKMQVIERSMPVYTYKDSGAADEWTVARGALGKGGARWLPVRKPELYAGEVFQTFARAQGIALRAPKVIAELPEAAAELAGQDSGPLSDILRDMLKFSTNLTAEVVGLAATTARSGKPVSVRASAETMSAWANAAFETDGIVLVDHSGLGDTSRVESPDMVALLVAVRERLGLLPLLKEIPMRDANRKVLKSHPATVRAKTGTLNFVSGLAGYVDTTDGKALAFAIFAADTDRRDGLEKAERERPPGAASWNARAKILQQQLIDRWYVLHAS</sequence>
<gene>
    <name evidence="4" type="ORF">SAMN06295998_11055</name>
</gene>
<dbReference type="GO" id="GO:0006508">
    <property type="term" value="P:proteolysis"/>
    <property type="evidence" value="ECO:0007669"/>
    <property type="project" value="InterPro"/>
</dbReference>
<evidence type="ECO:0000256" key="3">
    <source>
        <dbReference type="SAM" id="SignalP"/>
    </source>
</evidence>
<dbReference type="GO" id="GO:0000270">
    <property type="term" value="P:peptidoglycan metabolic process"/>
    <property type="evidence" value="ECO:0007669"/>
    <property type="project" value="TreeGrafter"/>
</dbReference>
<dbReference type="Gene3D" id="3.50.80.20">
    <property type="entry name" value="D-Ala-D-Ala carboxypeptidase C, peptidase S13"/>
    <property type="match status" value="1"/>
</dbReference>
<dbReference type="PROSITE" id="PS51318">
    <property type="entry name" value="TAT"/>
    <property type="match status" value="1"/>
</dbReference>
<evidence type="ECO:0000313" key="5">
    <source>
        <dbReference type="Proteomes" id="UP000192330"/>
    </source>
</evidence>
<dbReference type="STRING" id="1387277.SAMN06295998_11055"/>